<dbReference type="InterPro" id="IPR000700">
    <property type="entry name" value="PAS-assoc_C"/>
</dbReference>
<dbReference type="Pfam" id="PF00990">
    <property type="entry name" value="GGDEF"/>
    <property type="match status" value="1"/>
</dbReference>
<dbReference type="InterPro" id="IPR052163">
    <property type="entry name" value="DGC-Regulatory_Protein"/>
</dbReference>
<dbReference type="PANTHER" id="PTHR46663">
    <property type="entry name" value="DIGUANYLATE CYCLASE DGCT-RELATED"/>
    <property type="match status" value="1"/>
</dbReference>
<dbReference type="EMBL" id="NBTY01000201">
    <property type="protein sequence ID" value="OTP66412.1"/>
    <property type="molecule type" value="Genomic_DNA"/>
</dbReference>
<dbReference type="InterPro" id="IPR000014">
    <property type="entry name" value="PAS"/>
</dbReference>
<dbReference type="SUPFAM" id="SSF55073">
    <property type="entry name" value="Nucleotide cyclase"/>
    <property type="match status" value="1"/>
</dbReference>
<dbReference type="Gene3D" id="3.30.70.270">
    <property type="match status" value="1"/>
</dbReference>
<dbReference type="InterPro" id="IPR029787">
    <property type="entry name" value="Nucleotide_cyclase"/>
</dbReference>
<dbReference type="InterPro" id="IPR000160">
    <property type="entry name" value="GGDEF_dom"/>
</dbReference>
<protein>
    <submittedName>
        <fullName evidence="4">GGDEF protein</fullName>
    </submittedName>
</protein>
<dbReference type="InterPro" id="IPR035965">
    <property type="entry name" value="PAS-like_dom_sf"/>
</dbReference>
<dbReference type="SMART" id="SM00091">
    <property type="entry name" value="PAS"/>
    <property type="match status" value="1"/>
</dbReference>
<dbReference type="AlphaFoldDB" id="A0A242M5P0"/>
<dbReference type="InterPro" id="IPR043128">
    <property type="entry name" value="Rev_trsase/Diguanyl_cyclase"/>
</dbReference>
<evidence type="ECO:0000313" key="5">
    <source>
        <dbReference type="Proteomes" id="UP000194546"/>
    </source>
</evidence>
<reference evidence="4 5" key="1">
    <citation type="submission" date="2017-03" db="EMBL/GenBank/DDBJ databases">
        <title>Genome analysis of strain PAMC 26510.</title>
        <authorList>
            <person name="Oh H.-M."/>
            <person name="Yang J.-A."/>
        </authorList>
    </citation>
    <scope>NUCLEOTIDE SEQUENCE [LARGE SCALE GENOMIC DNA]</scope>
    <source>
        <strain evidence="4 5">PAMC 26510</strain>
    </source>
</reference>
<accession>A0A242M5P0</accession>
<feature type="domain" description="PAC" evidence="2">
    <location>
        <begin position="167"/>
        <end position="224"/>
    </location>
</feature>
<dbReference type="NCBIfam" id="TIGR00229">
    <property type="entry name" value="sensory_box"/>
    <property type="match status" value="1"/>
</dbReference>
<sequence>MLNPLAVQLLMPLAGSRGVDNIFESLSDVAPELRNLVSSYEGVRGPVCEAHRVFLSPSGEQAVVLSCTIIKINADTLMTVLTDISRQVEAERRARQNEAWLSGIYTSVNDFAFFTLDAIGNIDSWNESVKQVTGYGSIDVIGRPLSLFYARDDVDPYRFPEHIALTREEGWHVQDSCCQAKSGSLFYAQLLVAVLREDNGEFAGYSVVLRDVSERKISTDELTRLLTTDHLTGAANRAHFFKNAEKELTRSIRQGRPLSFLMMDADHFKRINDTFGHPAGDDVLKRIVAEAKRLLRTGDMIARLGGEEFGFMLPATTHKEAIAIAERIRAAIEATTIPTALGDSQVTVTVSLGCASLGESGGTMNELLATADRALYAAKATGRNRVNGS</sequence>
<feature type="domain" description="PAS" evidence="1">
    <location>
        <begin position="113"/>
        <end position="168"/>
    </location>
</feature>
<evidence type="ECO:0000259" key="2">
    <source>
        <dbReference type="PROSITE" id="PS50113"/>
    </source>
</evidence>
<dbReference type="Proteomes" id="UP000194546">
    <property type="component" value="Unassembled WGS sequence"/>
</dbReference>
<dbReference type="GO" id="GO:0003824">
    <property type="term" value="F:catalytic activity"/>
    <property type="evidence" value="ECO:0007669"/>
    <property type="project" value="UniProtKB-ARBA"/>
</dbReference>
<feature type="domain" description="GGDEF" evidence="3">
    <location>
        <begin position="256"/>
        <end position="389"/>
    </location>
</feature>
<dbReference type="PROSITE" id="PS50113">
    <property type="entry name" value="PAC"/>
    <property type="match status" value="1"/>
</dbReference>
<organism evidence="4 5">
    <name type="scientific">Caballeronia sordidicola</name>
    <name type="common">Burkholderia sordidicola</name>
    <dbReference type="NCBI Taxonomy" id="196367"/>
    <lineage>
        <taxon>Bacteria</taxon>
        <taxon>Pseudomonadati</taxon>
        <taxon>Pseudomonadota</taxon>
        <taxon>Betaproteobacteria</taxon>
        <taxon>Burkholderiales</taxon>
        <taxon>Burkholderiaceae</taxon>
        <taxon>Caballeronia</taxon>
    </lineage>
</organism>
<dbReference type="CDD" id="cd01949">
    <property type="entry name" value="GGDEF"/>
    <property type="match status" value="1"/>
</dbReference>
<dbReference type="NCBIfam" id="TIGR00254">
    <property type="entry name" value="GGDEF"/>
    <property type="match status" value="1"/>
</dbReference>
<dbReference type="PROSITE" id="PS50887">
    <property type="entry name" value="GGDEF"/>
    <property type="match status" value="1"/>
</dbReference>
<dbReference type="SMART" id="SM00267">
    <property type="entry name" value="GGDEF"/>
    <property type="match status" value="1"/>
</dbReference>
<dbReference type="Pfam" id="PF13426">
    <property type="entry name" value="PAS_9"/>
    <property type="match status" value="1"/>
</dbReference>
<evidence type="ECO:0000259" key="1">
    <source>
        <dbReference type="PROSITE" id="PS50112"/>
    </source>
</evidence>
<evidence type="ECO:0000259" key="3">
    <source>
        <dbReference type="PROSITE" id="PS50887"/>
    </source>
</evidence>
<proteinExistence type="predicted"/>
<dbReference type="SUPFAM" id="SSF55785">
    <property type="entry name" value="PYP-like sensor domain (PAS domain)"/>
    <property type="match status" value="1"/>
</dbReference>
<dbReference type="CDD" id="cd00130">
    <property type="entry name" value="PAS"/>
    <property type="match status" value="1"/>
</dbReference>
<evidence type="ECO:0000313" key="4">
    <source>
        <dbReference type="EMBL" id="OTP66412.1"/>
    </source>
</evidence>
<gene>
    <name evidence="4" type="ORF">PAMC26510_35150</name>
</gene>
<comment type="caution">
    <text evidence="4">The sequence shown here is derived from an EMBL/GenBank/DDBJ whole genome shotgun (WGS) entry which is preliminary data.</text>
</comment>
<dbReference type="FunFam" id="3.30.70.270:FF:000001">
    <property type="entry name" value="Diguanylate cyclase domain protein"/>
    <property type="match status" value="1"/>
</dbReference>
<dbReference type="PROSITE" id="PS50112">
    <property type="entry name" value="PAS"/>
    <property type="match status" value="1"/>
</dbReference>
<dbReference type="PANTHER" id="PTHR46663:SF4">
    <property type="entry name" value="DIGUANYLATE CYCLASE DGCT-RELATED"/>
    <property type="match status" value="1"/>
</dbReference>
<dbReference type="Gene3D" id="3.30.450.20">
    <property type="entry name" value="PAS domain"/>
    <property type="match status" value="1"/>
</dbReference>
<name>A0A242M5P0_CABSO</name>